<proteinExistence type="predicted"/>
<dbReference type="InterPro" id="IPR012373">
    <property type="entry name" value="Ferrdict_sens_TM"/>
</dbReference>
<dbReference type="PANTHER" id="PTHR30273">
    <property type="entry name" value="PERIPLASMIC SIGNAL SENSOR AND SIGMA FACTOR ACTIVATOR FECR-RELATED"/>
    <property type="match status" value="1"/>
</dbReference>
<evidence type="ECO:0000313" key="4">
    <source>
        <dbReference type="Proteomes" id="UP000187251"/>
    </source>
</evidence>
<protein>
    <submittedName>
        <fullName evidence="3">Iron dicitrate transport regulator FecR</fullName>
    </submittedName>
</protein>
<reference evidence="3 4" key="1">
    <citation type="submission" date="2016-09" db="EMBL/GenBank/DDBJ databases">
        <title>Phylogenomics of Achromobacter.</title>
        <authorList>
            <person name="Jeukens J."/>
            <person name="Freschi L."/>
            <person name="Vincent A.T."/>
            <person name="Emond-Rheault J.-G."/>
            <person name="Kukavica-Ibrulj I."/>
            <person name="Charette S.J."/>
            <person name="Levesque R.C."/>
        </authorList>
    </citation>
    <scope>NUCLEOTIDE SEQUENCE [LARGE SCALE GENOMIC DNA]</scope>
    <source>
        <strain evidence="3 4">AUS488</strain>
    </source>
</reference>
<evidence type="ECO:0000313" key="3">
    <source>
        <dbReference type="EMBL" id="OMG80750.1"/>
    </source>
</evidence>
<gene>
    <name evidence="3" type="ORF">BIZ92_12755</name>
</gene>
<dbReference type="PIRSF" id="PIRSF018266">
    <property type="entry name" value="FecR"/>
    <property type="match status" value="1"/>
</dbReference>
<dbReference type="InterPro" id="IPR032623">
    <property type="entry name" value="FecR_N"/>
</dbReference>
<comment type="caution">
    <text evidence="3">The sequence shown here is derived from an EMBL/GenBank/DDBJ whole genome shotgun (WGS) entry which is preliminary data.</text>
</comment>
<feature type="domain" description="FecR N-terminal" evidence="2">
    <location>
        <begin position="11"/>
        <end position="52"/>
    </location>
</feature>
<dbReference type="Proteomes" id="UP000187251">
    <property type="component" value="Unassembled WGS sequence"/>
</dbReference>
<dbReference type="Gene3D" id="2.60.120.1440">
    <property type="match status" value="1"/>
</dbReference>
<feature type="domain" description="FecR protein" evidence="1">
    <location>
        <begin position="116"/>
        <end position="211"/>
    </location>
</feature>
<name>A0A1R1JND2_ALCXX</name>
<accession>A0A1R1JND2</accession>
<sequence>MSATPAAAAREAAIAWRLCLSGGAATEADQRAFEAWVAASPLHQAAWHHLEAALGSALHAIDPRLLSASGALRRSLLRPQEAQRRRLNKLLLTAGGLVGGAVCLDRFLPLTHMTADYLTATGQRRAVALPDGAIMELDARSAASVDFSGGRRLVRLEAGAIVVSLADGAGAVGGAPPLRIQTAQGAVLPRSGSVLVQCAEDRSQCVALTGQAGIVSVGGQQRLLAAGEGAWFDAHRIDPVQAAQTHAAAWQEGRIEVHDEPLQRVVDALARYRPGWIRVSAAASRLRVSGLFPLDDTERALEALRHTQPITLRRFGAWLVMIDVAARRA</sequence>
<dbReference type="Pfam" id="PF16220">
    <property type="entry name" value="DUF4880"/>
    <property type="match status" value="1"/>
</dbReference>
<dbReference type="OrthoDB" id="1100567at2"/>
<evidence type="ECO:0000259" key="1">
    <source>
        <dbReference type="Pfam" id="PF04773"/>
    </source>
</evidence>
<dbReference type="EMBL" id="MJMN01000035">
    <property type="protein sequence ID" value="OMG80750.1"/>
    <property type="molecule type" value="Genomic_DNA"/>
</dbReference>
<dbReference type="RefSeq" id="WP_076414602.1">
    <property type="nucleotide sequence ID" value="NZ_AP028040.1"/>
</dbReference>
<dbReference type="PANTHER" id="PTHR30273:SF2">
    <property type="entry name" value="PROTEIN FECR"/>
    <property type="match status" value="1"/>
</dbReference>
<evidence type="ECO:0000259" key="2">
    <source>
        <dbReference type="Pfam" id="PF16220"/>
    </source>
</evidence>
<dbReference type="AlphaFoldDB" id="A0A1R1JND2"/>
<dbReference type="InterPro" id="IPR006860">
    <property type="entry name" value="FecR"/>
</dbReference>
<dbReference type="Pfam" id="PF04773">
    <property type="entry name" value="FecR"/>
    <property type="match status" value="1"/>
</dbReference>
<dbReference type="GO" id="GO:0016989">
    <property type="term" value="F:sigma factor antagonist activity"/>
    <property type="evidence" value="ECO:0007669"/>
    <property type="project" value="TreeGrafter"/>
</dbReference>
<organism evidence="3 4">
    <name type="scientific">Alcaligenes xylosoxydans xylosoxydans</name>
    <name type="common">Achromobacter xylosoxidans</name>
    <dbReference type="NCBI Taxonomy" id="85698"/>
    <lineage>
        <taxon>Bacteria</taxon>
        <taxon>Pseudomonadati</taxon>
        <taxon>Pseudomonadota</taxon>
        <taxon>Betaproteobacteria</taxon>
        <taxon>Burkholderiales</taxon>
        <taxon>Alcaligenaceae</taxon>
        <taxon>Achromobacter</taxon>
    </lineage>
</organism>